<evidence type="ECO:0000256" key="1">
    <source>
        <dbReference type="SAM" id="MobiDB-lite"/>
    </source>
</evidence>
<feature type="compositionally biased region" description="Polar residues" evidence="1">
    <location>
        <begin position="122"/>
        <end position="133"/>
    </location>
</feature>
<feature type="compositionally biased region" description="Low complexity" evidence="1">
    <location>
        <begin position="111"/>
        <end position="121"/>
    </location>
</feature>
<dbReference type="Proteomes" id="UP001286313">
    <property type="component" value="Unassembled WGS sequence"/>
</dbReference>
<sequence>MKNLNNDVLCIGHSKLLPIIIQLHLQALPNLTLPEYGKCADDLMSTYEDGAHRSPLIIPPPPSPCQPHLPLGRHLLHIPNSNHRPYHHNLPLHINSNRTHYRHTNTPPPTHTNSSTTPHTYRTPSTPLTFTTV</sequence>
<proteinExistence type="predicted"/>
<evidence type="ECO:0000313" key="2">
    <source>
        <dbReference type="EMBL" id="KAK3890927.1"/>
    </source>
</evidence>
<feature type="region of interest" description="Disordered" evidence="1">
    <location>
        <begin position="104"/>
        <end position="133"/>
    </location>
</feature>
<keyword evidence="3" id="KW-1185">Reference proteome</keyword>
<name>A0AAE1GFP1_PETCI</name>
<evidence type="ECO:0000313" key="3">
    <source>
        <dbReference type="Proteomes" id="UP001286313"/>
    </source>
</evidence>
<accession>A0AAE1GFP1</accession>
<gene>
    <name evidence="2" type="ORF">Pcinc_005094</name>
</gene>
<dbReference type="AlphaFoldDB" id="A0AAE1GFP1"/>
<organism evidence="2 3">
    <name type="scientific">Petrolisthes cinctipes</name>
    <name type="common">Flat porcelain crab</name>
    <dbReference type="NCBI Taxonomy" id="88211"/>
    <lineage>
        <taxon>Eukaryota</taxon>
        <taxon>Metazoa</taxon>
        <taxon>Ecdysozoa</taxon>
        <taxon>Arthropoda</taxon>
        <taxon>Crustacea</taxon>
        <taxon>Multicrustacea</taxon>
        <taxon>Malacostraca</taxon>
        <taxon>Eumalacostraca</taxon>
        <taxon>Eucarida</taxon>
        <taxon>Decapoda</taxon>
        <taxon>Pleocyemata</taxon>
        <taxon>Anomura</taxon>
        <taxon>Galatheoidea</taxon>
        <taxon>Porcellanidae</taxon>
        <taxon>Petrolisthes</taxon>
    </lineage>
</organism>
<protein>
    <submittedName>
        <fullName evidence="2">Uncharacterized protein</fullName>
    </submittedName>
</protein>
<dbReference type="EMBL" id="JAWQEG010000380">
    <property type="protein sequence ID" value="KAK3890927.1"/>
    <property type="molecule type" value="Genomic_DNA"/>
</dbReference>
<comment type="caution">
    <text evidence="2">The sequence shown here is derived from an EMBL/GenBank/DDBJ whole genome shotgun (WGS) entry which is preliminary data.</text>
</comment>
<reference evidence="2" key="1">
    <citation type="submission" date="2023-10" db="EMBL/GenBank/DDBJ databases">
        <title>Genome assemblies of two species of porcelain crab, Petrolisthes cinctipes and Petrolisthes manimaculis (Anomura: Porcellanidae).</title>
        <authorList>
            <person name="Angst P."/>
        </authorList>
    </citation>
    <scope>NUCLEOTIDE SEQUENCE</scope>
    <source>
        <strain evidence="2">PB745_01</strain>
        <tissue evidence="2">Gill</tissue>
    </source>
</reference>